<keyword evidence="3" id="KW-0813">Transport</keyword>
<dbReference type="PROSITE" id="PS51257">
    <property type="entry name" value="PROKAR_LIPOPROTEIN"/>
    <property type="match status" value="1"/>
</dbReference>
<dbReference type="Proteomes" id="UP000001693">
    <property type="component" value="Chromosome"/>
</dbReference>
<feature type="compositionally biased region" description="Low complexity" evidence="4">
    <location>
        <begin position="578"/>
        <end position="596"/>
    </location>
</feature>
<dbReference type="STRING" id="395495.Lcho_3789"/>
<dbReference type="EMBL" id="CP001013">
    <property type="protein sequence ID" value="ACB36043.1"/>
    <property type="molecule type" value="Genomic_DNA"/>
</dbReference>
<dbReference type="GO" id="GO:0009279">
    <property type="term" value="C:cell outer membrane"/>
    <property type="evidence" value="ECO:0007669"/>
    <property type="project" value="UniProtKB-SubCell"/>
</dbReference>
<name>B1Y6L5_LEPCP</name>
<evidence type="ECO:0000256" key="4">
    <source>
        <dbReference type="SAM" id="MobiDB-lite"/>
    </source>
</evidence>
<dbReference type="Gene3D" id="3.30.1370.120">
    <property type="match status" value="1"/>
</dbReference>
<keyword evidence="1 5" id="KW-0732">Signal</keyword>
<dbReference type="InterPro" id="IPR050810">
    <property type="entry name" value="Bact_Secretion_Sys_Channel"/>
</dbReference>
<keyword evidence="9" id="KW-1185">Reference proteome</keyword>
<evidence type="ECO:0000313" key="9">
    <source>
        <dbReference type="Proteomes" id="UP000001693"/>
    </source>
</evidence>
<evidence type="ECO:0000256" key="3">
    <source>
        <dbReference type="RuleBase" id="RU004004"/>
    </source>
</evidence>
<dbReference type="Pfam" id="PF00263">
    <property type="entry name" value="Secretin"/>
    <property type="match status" value="1"/>
</dbReference>
<dbReference type="InterPro" id="IPR005644">
    <property type="entry name" value="NolW-like"/>
</dbReference>
<feature type="chain" id="PRO_5002771226" evidence="5">
    <location>
        <begin position="35"/>
        <end position="596"/>
    </location>
</feature>
<evidence type="ECO:0000259" key="6">
    <source>
        <dbReference type="Pfam" id="PF00263"/>
    </source>
</evidence>
<feature type="region of interest" description="Disordered" evidence="4">
    <location>
        <begin position="527"/>
        <end position="596"/>
    </location>
</feature>
<evidence type="ECO:0000256" key="2">
    <source>
        <dbReference type="RuleBase" id="RU004003"/>
    </source>
</evidence>
<comment type="subcellular location">
    <subcellularLocation>
        <location evidence="3">Cell outer membrane</location>
    </subcellularLocation>
</comment>
<dbReference type="eggNOG" id="COG4796">
    <property type="taxonomic scope" value="Bacteria"/>
</dbReference>
<proteinExistence type="inferred from homology"/>
<evidence type="ECO:0000313" key="8">
    <source>
        <dbReference type="EMBL" id="ACB36043.1"/>
    </source>
</evidence>
<sequence length="596" mass="62069" precursor="true">MSLPTRPWPCRIHRHRPRLTVLAAALMLAGGACAQATSATEHAGAASDTAPDERPAAPARLDGALLERRITLQLRDVPLGLALDSLAGSTGLRLIRDRDVRTDARSTLFLTDARVGEALEVLLLSQQLAMRALDGRTALIYPNTPAKQRTYGELQVRTFVLRHTEAATMATLLKSLVKSQSIVTDPRSNTLVLRDTPEVLQLAEQLIAINDRPSGDVVIEVQLIEVNRQRLSRLGLSWPTSLSIATPASATTLGALRALGGDAWLASPLALGLNLQLQDIGATVIANPSVRARHKEKARLLIGDKVPVMTTQLASMGGSGASAAAPATTAPVTAAEGQAGQAEQAGQAGDGGTVMFSGSVQYIDVGFKLEVEPQVHADGDVDLDIDIELSQITQTLDTDSGVAYQLGVRQAQTSMRLRDGETQWLGGLIRRQERAAMSGLPGLSQLPVIGRLFGLESQDTADTELVLAVTPRIARPVPPLPAGGALVDAGLDAQAGARPIRMQAPSAGEAAAGPLVPIVITGNNRAAGGAGSRAGAGGAGGMGSLPDPATIEPMRSDMPGLPAVMPRPMPNRNLRQSAPAAADVPAEAPDDAAAPR</sequence>
<dbReference type="Pfam" id="PF03958">
    <property type="entry name" value="Secretin_N"/>
    <property type="match status" value="1"/>
</dbReference>
<dbReference type="OrthoDB" id="9775455at2"/>
<evidence type="ECO:0000259" key="7">
    <source>
        <dbReference type="Pfam" id="PF03958"/>
    </source>
</evidence>
<feature type="domain" description="NolW-like" evidence="7">
    <location>
        <begin position="156"/>
        <end position="214"/>
    </location>
</feature>
<reference evidence="8 9" key="1">
    <citation type="submission" date="2008-03" db="EMBL/GenBank/DDBJ databases">
        <title>Complete sequence of Leptothrix cholodnii SP-6.</title>
        <authorList>
            <consortium name="US DOE Joint Genome Institute"/>
            <person name="Copeland A."/>
            <person name="Lucas S."/>
            <person name="Lapidus A."/>
            <person name="Glavina del Rio T."/>
            <person name="Dalin E."/>
            <person name="Tice H."/>
            <person name="Bruce D."/>
            <person name="Goodwin L."/>
            <person name="Pitluck S."/>
            <person name="Chertkov O."/>
            <person name="Brettin T."/>
            <person name="Detter J.C."/>
            <person name="Han C."/>
            <person name="Kuske C.R."/>
            <person name="Schmutz J."/>
            <person name="Larimer F."/>
            <person name="Land M."/>
            <person name="Hauser L."/>
            <person name="Kyrpides N."/>
            <person name="Lykidis A."/>
            <person name="Emerson D."/>
            <person name="Richardson P."/>
        </authorList>
    </citation>
    <scope>NUCLEOTIDE SEQUENCE [LARGE SCALE GENOMIC DNA]</scope>
    <source>
        <strain evidence="9">ATCC 51168 / LMG 8142 / SP-6</strain>
    </source>
</reference>
<gene>
    <name evidence="8" type="ordered locus">Lcho_3789</name>
</gene>
<dbReference type="RefSeq" id="WP_012348790.1">
    <property type="nucleotide sequence ID" value="NC_010524.1"/>
</dbReference>
<feature type="compositionally biased region" description="Gly residues" evidence="4">
    <location>
        <begin position="528"/>
        <end position="543"/>
    </location>
</feature>
<dbReference type="InterPro" id="IPR038591">
    <property type="entry name" value="NolW-like_sf"/>
</dbReference>
<dbReference type="GO" id="GO:0015627">
    <property type="term" value="C:type II protein secretion system complex"/>
    <property type="evidence" value="ECO:0007669"/>
    <property type="project" value="TreeGrafter"/>
</dbReference>
<organism evidence="8 9">
    <name type="scientific">Leptothrix cholodnii (strain ATCC 51168 / LMG 8142 / SP-6)</name>
    <name type="common">Leptothrix discophora (strain SP-6)</name>
    <dbReference type="NCBI Taxonomy" id="395495"/>
    <lineage>
        <taxon>Bacteria</taxon>
        <taxon>Pseudomonadati</taxon>
        <taxon>Pseudomonadota</taxon>
        <taxon>Betaproteobacteria</taxon>
        <taxon>Burkholderiales</taxon>
        <taxon>Sphaerotilaceae</taxon>
        <taxon>Leptothrix</taxon>
    </lineage>
</organism>
<evidence type="ECO:0000256" key="5">
    <source>
        <dbReference type="SAM" id="SignalP"/>
    </source>
</evidence>
<feature type="domain" description="Type II/III secretion system secretin-like" evidence="6">
    <location>
        <begin position="282"/>
        <end position="474"/>
    </location>
</feature>
<dbReference type="InterPro" id="IPR004846">
    <property type="entry name" value="T2SS/T3SS_dom"/>
</dbReference>
<dbReference type="AlphaFoldDB" id="B1Y6L5"/>
<dbReference type="PANTHER" id="PTHR30332">
    <property type="entry name" value="PROBABLE GENERAL SECRETION PATHWAY PROTEIN D"/>
    <property type="match status" value="1"/>
</dbReference>
<dbReference type="KEGG" id="lch:Lcho_3789"/>
<evidence type="ECO:0000256" key="1">
    <source>
        <dbReference type="ARBA" id="ARBA00022729"/>
    </source>
</evidence>
<feature type="signal peptide" evidence="5">
    <location>
        <begin position="1"/>
        <end position="34"/>
    </location>
</feature>
<dbReference type="GO" id="GO:0009306">
    <property type="term" value="P:protein secretion"/>
    <property type="evidence" value="ECO:0007669"/>
    <property type="project" value="InterPro"/>
</dbReference>
<comment type="similarity">
    <text evidence="2">Belongs to the bacterial secretin family.</text>
</comment>
<dbReference type="PANTHER" id="PTHR30332:SF17">
    <property type="entry name" value="TYPE IV PILIATION SYSTEM PROTEIN DR_0774-RELATED"/>
    <property type="match status" value="1"/>
</dbReference>
<accession>B1Y6L5</accession>
<dbReference type="HOGENOM" id="CLU_457702_0_0_4"/>
<protein>
    <submittedName>
        <fullName evidence="8">Type II and III secretion system protein</fullName>
    </submittedName>
</protein>